<keyword evidence="2" id="KW-1185">Reference proteome</keyword>
<dbReference type="EMBL" id="CAXAMN010022633">
    <property type="protein sequence ID" value="CAK9071505.1"/>
    <property type="molecule type" value="Genomic_DNA"/>
</dbReference>
<protein>
    <recommendedName>
        <fullName evidence="3">S1 motif domain-containing protein</fullName>
    </recommendedName>
</protein>
<comment type="caution">
    <text evidence="1">The sequence shown here is derived from an EMBL/GenBank/DDBJ whole genome shotgun (WGS) entry which is preliminary data.</text>
</comment>
<evidence type="ECO:0000313" key="1">
    <source>
        <dbReference type="EMBL" id="CAK9071505.1"/>
    </source>
</evidence>
<dbReference type="InterPro" id="IPR012340">
    <property type="entry name" value="NA-bd_OB-fold"/>
</dbReference>
<proteinExistence type="predicted"/>
<sequence>MSRWRNLSLGDVVEVYARRRNLEGGRISLNLTPESQPRLSIEDVASGTREHEGSVVSVQHGSAFVDIHCEVCGVLPATGGRHSLRESDRVLVRVEALDETERFRLSFVKLLTEVSEHGKGELQRVIQNRLGRPIQRGDVVYQAPMS</sequence>
<reference evidence="1 2" key="1">
    <citation type="submission" date="2024-02" db="EMBL/GenBank/DDBJ databases">
        <authorList>
            <person name="Chen Y."/>
            <person name="Shah S."/>
            <person name="Dougan E. K."/>
            <person name="Thang M."/>
            <person name="Chan C."/>
        </authorList>
    </citation>
    <scope>NUCLEOTIDE SEQUENCE [LARGE SCALE GENOMIC DNA]</scope>
</reference>
<evidence type="ECO:0008006" key="3">
    <source>
        <dbReference type="Google" id="ProtNLM"/>
    </source>
</evidence>
<dbReference type="Proteomes" id="UP001642484">
    <property type="component" value="Unassembled WGS sequence"/>
</dbReference>
<gene>
    <name evidence="1" type="ORF">CCMP2556_LOCUS35164</name>
</gene>
<evidence type="ECO:0000313" key="2">
    <source>
        <dbReference type="Proteomes" id="UP001642484"/>
    </source>
</evidence>
<accession>A0ABP0P655</accession>
<name>A0ABP0P655_9DINO</name>
<organism evidence="1 2">
    <name type="scientific">Durusdinium trenchii</name>
    <dbReference type="NCBI Taxonomy" id="1381693"/>
    <lineage>
        <taxon>Eukaryota</taxon>
        <taxon>Sar</taxon>
        <taxon>Alveolata</taxon>
        <taxon>Dinophyceae</taxon>
        <taxon>Suessiales</taxon>
        <taxon>Symbiodiniaceae</taxon>
        <taxon>Durusdinium</taxon>
    </lineage>
</organism>
<dbReference type="SUPFAM" id="SSF50249">
    <property type="entry name" value="Nucleic acid-binding proteins"/>
    <property type="match status" value="1"/>
</dbReference>